<comment type="catalytic activity">
    <reaction evidence="9">
        <text>L-aspartate + H(+) = beta-alanine + CO2</text>
        <dbReference type="Rhea" id="RHEA:19497"/>
        <dbReference type="ChEBI" id="CHEBI:15378"/>
        <dbReference type="ChEBI" id="CHEBI:16526"/>
        <dbReference type="ChEBI" id="CHEBI:29991"/>
        <dbReference type="ChEBI" id="CHEBI:57966"/>
        <dbReference type="EC" id="4.1.1.11"/>
    </reaction>
</comment>
<evidence type="ECO:0000256" key="9">
    <source>
        <dbReference type="HAMAP-Rule" id="MF_00446"/>
    </source>
</evidence>
<evidence type="ECO:0000256" key="2">
    <source>
        <dbReference type="ARBA" id="ARBA00022655"/>
    </source>
</evidence>
<keyword evidence="4 9" id="KW-0068">Autocatalytic cleavage</keyword>
<keyword evidence="1 9" id="KW-0963">Cytoplasm</keyword>
<keyword evidence="7 9" id="KW-0704">Schiff base</keyword>
<keyword evidence="8 9" id="KW-0670">Pyruvate</keyword>
<keyword evidence="6 9" id="KW-0456">Lyase</keyword>
<reference evidence="10" key="1">
    <citation type="submission" date="2016-04" db="EMBL/GenBank/DDBJ databases">
        <authorList>
            <person name="Evans L.H."/>
            <person name="Alamgir A."/>
            <person name="Owens N."/>
            <person name="Weber N.D."/>
            <person name="Virtaneva K."/>
            <person name="Barbian K."/>
            <person name="Babar A."/>
            <person name="Rosenke K."/>
        </authorList>
    </citation>
    <scope>NUCLEOTIDE SEQUENCE</scope>
    <source>
        <strain evidence="10">86</strain>
    </source>
</reference>
<evidence type="ECO:0000256" key="7">
    <source>
        <dbReference type="ARBA" id="ARBA00023270"/>
    </source>
</evidence>
<keyword evidence="3 9" id="KW-0210">Decarboxylase</keyword>
<comment type="cofactor">
    <cofactor evidence="9">
        <name>pyruvate</name>
        <dbReference type="ChEBI" id="CHEBI:15361"/>
    </cofactor>
    <text evidence="9">Binds 1 pyruvoyl group covalently per subunit.</text>
</comment>
<feature type="chain" id="PRO_5011838776" description="Aspartate 1-decarboxylase alpha chain" evidence="9">
    <location>
        <begin position="56"/>
        <end position="173"/>
    </location>
</feature>
<dbReference type="UniPathway" id="UPA00028">
    <property type="reaction ID" value="UER00002"/>
</dbReference>
<dbReference type="PANTHER" id="PTHR21012">
    <property type="entry name" value="ASPARTATE 1-DECARBOXYLASE"/>
    <property type="match status" value="1"/>
</dbReference>
<dbReference type="EC" id="4.1.1.11" evidence="9"/>
<evidence type="ECO:0000256" key="8">
    <source>
        <dbReference type="ARBA" id="ARBA00023317"/>
    </source>
</evidence>
<dbReference type="InterPro" id="IPR003190">
    <property type="entry name" value="Asp_decarbox"/>
</dbReference>
<gene>
    <name evidence="9 10" type="primary">panD</name>
    <name evidence="10" type="ORF">KL86APRO_30097</name>
</gene>
<feature type="active site" description="Proton donor" evidence="9">
    <location>
        <position position="89"/>
    </location>
</feature>
<evidence type="ECO:0000256" key="1">
    <source>
        <dbReference type="ARBA" id="ARBA00022490"/>
    </source>
</evidence>
<feature type="active site" description="Schiff-base intermediate with substrate; via pyruvic acid" evidence="9">
    <location>
        <position position="56"/>
    </location>
</feature>
<dbReference type="AlphaFoldDB" id="A0A212KLL9"/>
<dbReference type="Pfam" id="PF02261">
    <property type="entry name" value="Asp_decarbox"/>
    <property type="match status" value="1"/>
</dbReference>
<dbReference type="SUPFAM" id="SSF50692">
    <property type="entry name" value="ADC-like"/>
    <property type="match status" value="1"/>
</dbReference>
<dbReference type="HAMAP" id="MF_00446">
    <property type="entry name" value="PanD"/>
    <property type="match status" value="1"/>
</dbReference>
<dbReference type="Gene3D" id="2.40.40.20">
    <property type="match status" value="1"/>
</dbReference>
<comment type="similarity">
    <text evidence="9">Belongs to the PanD family.</text>
</comment>
<feature type="chain" id="PRO_5011838777" description="Aspartate 1-decarboxylase beta chain" evidence="9">
    <location>
        <begin position="1"/>
        <end position="55"/>
    </location>
</feature>
<dbReference type="InterPro" id="IPR009010">
    <property type="entry name" value="Asp_de-COase-like_dom_sf"/>
</dbReference>
<comment type="PTM">
    <text evidence="9">Is synthesized initially as an inactive proenzyme, which is activated by self-cleavage at a specific serine bond to produce a beta-subunit with a hydroxyl group at its C-terminus and an alpha-subunit with a pyruvoyl group at its N-terminus.</text>
</comment>
<keyword evidence="2 9" id="KW-0566">Pantothenate biosynthesis</keyword>
<dbReference type="NCBIfam" id="TIGR00223">
    <property type="entry name" value="panD"/>
    <property type="match status" value="1"/>
</dbReference>
<evidence type="ECO:0000256" key="6">
    <source>
        <dbReference type="ARBA" id="ARBA00023239"/>
    </source>
</evidence>
<dbReference type="GO" id="GO:0015940">
    <property type="term" value="P:pantothenate biosynthetic process"/>
    <property type="evidence" value="ECO:0007669"/>
    <property type="project" value="UniProtKB-UniRule"/>
</dbReference>
<feature type="modified residue" description="Pyruvic acid (Ser)" evidence="9">
    <location>
        <position position="56"/>
    </location>
</feature>
<evidence type="ECO:0000256" key="3">
    <source>
        <dbReference type="ARBA" id="ARBA00022793"/>
    </source>
</evidence>
<comment type="function">
    <text evidence="9">Catalyzes the pyruvoyl-dependent decarboxylation of aspartate to produce beta-alanine.</text>
</comment>
<protein>
    <recommendedName>
        <fullName evidence="9">Aspartate 1-decarboxylase</fullName>
        <ecNumber evidence="9">4.1.1.11</ecNumber>
    </recommendedName>
    <alternativeName>
        <fullName evidence="9">Aspartate alpha-decarboxylase</fullName>
    </alternativeName>
    <component>
        <recommendedName>
            <fullName evidence="9">Aspartate 1-decarboxylase beta chain</fullName>
        </recommendedName>
    </component>
    <component>
        <recommendedName>
            <fullName evidence="9">Aspartate 1-decarboxylase alpha chain</fullName>
        </recommendedName>
    </component>
</protein>
<accession>A0A212KLL9</accession>
<name>A0A212KLL9_9PROT</name>
<comment type="subunit">
    <text evidence="9">Heterooctamer of four alpha and four beta subunits.</text>
</comment>
<feature type="binding site" evidence="9">
    <location>
        <position position="88"/>
    </location>
    <ligand>
        <name>substrate</name>
    </ligand>
</feature>
<comment type="pathway">
    <text evidence="9">Cofactor biosynthesis; (R)-pantothenate biosynthesis; beta-alanine from L-aspartate: step 1/1.</text>
</comment>
<dbReference type="EMBL" id="FLUO01000003">
    <property type="protein sequence ID" value="SBW12569.1"/>
    <property type="molecule type" value="Genomic_DNA"/>
</dbReference>
<evidence type="ECO:0000256" key="5">
    <source>
        <dbReference type="ARBA" id="ARBA00023145"/>
    </source>
</evidence>
<evidence type="ECO:0000256" key="4">
    <source>
        <dbReference type="ARBA" id="ARBA00022813"/>
    </source>
</evidence>
<proteinExistence type="inferred from homology"/>
<feature type="binding site" evidence="9">
    <location>
        <begin position="104"/>
        <end position="106"/>
    </location>
    <ligand>
        <name>substrate</name>
    </ligand>
</feature>
<evidence type="ECO:0000313" key="10">
    <source>
        <dbReference type="EMBL" id="SBW12569.1"/>
    </source>
</evidence>
<keyword evidence="5 9" id="KW-0865">Zymogen</keyword>
<dbReference type="GO" id="GO:0004068">
    <property type="term" value="F:aspartate 1-decarboxylase activity"/>
    <property type="evidence" value="ECO:0007669"/>
    <property type="project" value="UniProtKB-UniRule"/>
</dbReference>
<sequence>MREGKGTQMGQPKIRKIATPGEIPPAYRLDDARRPFMYGKLHRVTVTEARVDYVGSITIDPLMLRAAGILPYSRVDVVNVANGNRLQTYVIEGREGAGDCCLNGAAAHLFAPGDLAIIMAYEDVPAENLPGRESVAVMVDGGNRVTEIWTYATPAPDEVGESCRHGEVFARSA</sequence>
<dbReference type="GO" id="GO:0006523">
    <property type="term" value="P:alanine biosynthetic process"/>
    <property type="evidence" value="ECO:0007669"/>
    <property type="project" value="InterPro"/>
</dbReference>
<dbReference type="PANTHER" id="PTHR21012:SF0">
    <property type="entry name" value="ASPARTATE 1-DECARBOXYLASE"/>
    <property type="match status" value="1"/>
</dbReference>
<dbReference type="CDD" id="cd06919">
    <property type="entry name" value="Asp_decarbox"/>
    <property type="match status" value="1"/>
</dbReference>
<dbReference type="GO" id="GO:0005829">
    <property type="term" value="C:cytosol"/>
    <property type="evidence" value="ECO:0007669"/>
    <property type="project" value="TreeGrafter"/>
</dbReference>
<organism evidence="10">
    <name type="scientific">uncultured Alphaproteobacteria bacterium</name>
    <dbReference type="NCBI Taxonomy" id="91750"/>
    <lineage>
        <taxon>Bacteria</taxon>
        <taxon>Pseudomonadati</taxon>
        <taxon>Pseudomonadota</taxon>
        <taxon>Alphaproteobacteria</taxon>
        <taxon>environmental samples</taxon>
    </lineage>
</organism>
<comment type="subcellular location">
    <subcellularLocation>
        <location evidence="9">Cytoplasm</location>
    </subcellularLocation>
</comment>